<evidence type="ECO:0000313" key="2">
    <source>
        <dbReference type="Proteomes" id="UP000184512"/>
    </source>
</evidence>
<dbReference type="EMBL" id="FQZG01000132">
    <property type="protein sequence ID" value="SHJ99647.1"/>
    <property type="molecule type" value="Genomic_DNA"/>
</dbReference>
<name>A0A1M6NV83_9ACTN</name>
<accession>A0A1M6NV83</accession>
<sequence>MDFNHVPADVRWAIANWPDDAERGAVTRFCERHQISRAVFYKIR</sequence>
<reference evidence="1 2" key="1">
    <citation type="submission" date="2016-11" db="EMBL/GenBank/DDBJ databases">
        <authorList>
            <person name="Jaros S."/>
            <person name="Januszkiewicz K."/>
            <person name="Wedrychowicz H."/>
        </authorList>
    </citation>
    <scope>NUCLEOTIDE SEQUENCE [LARGE SCALE GENOMIC DNA]</scope>
    <source>
        <strain evidence="1 2">DSM 12906</strain>
    </source>
</reference>
<protein>
    <recommendedName>
        <fullName evidence="3">Transposase</fullName>
    </recommendedName>
</protein>
<feature type="non-terminal residue" evidence="1">
    <location>
        <position position="44"/>
    </location>
</feature>
<organism evidence="1 2">
    <name type="scientific">Tessaracoccus bendigoensis DSM 12906</name>
    <dbReference type="NCBI Taxonomy" id="1123357"/>
    <lineage>
        <taxon>Bacteria</taxon>
        <taxon>Bacillati</taxon>
        <taxon>Actinomycetota</taxon>
        <taxon>Actinomycetes</taxon>
        <taxon>Propionibacteriales</taxon>
        <taxon>Propionibacteriaceae</taxon>
        <taxon>Tessaracoccus</taxon>
    </lineage>
</organism>
<proteinExistence type="predicted"/>
<dbReference type="Proteomes" id="UP000184512">
    <property type="component" value="Unassembled WGS sequence"/>
</dbReference>
<evidence type="ECO:0008006" key="3">
    <source>
        <dbReference type="Google" id="ProtNLM"/>
    </source>
</evidence>
<dbReference type="AlphaFoldDB" id="A0A1M6NV83"/>
<gene>
    <name evidence="1" type="ORF">SAMN02745244_03723</name>
</gene>
<keyword evidence="2" id="KW-1185">Reference proteome</keyword>
<dbReference type="STRING" id="1123357.SAMN02745244_03723"/>
<evidence type="ECO:0000313" key="1">
    <source>
        <dbReference type="EMBL" id="SHJ99647.1"/>
    </source>
</evidence>